<gene>
    <name evidence="1" type="ORF">SAMN05660703_2735</name>
</gene>
<sequence>MFYAGKGTESRMLQSINRIENTFGDKLIKSNFIPANATKDVFIQEHIFMMQFGGPKSFNSMSPTYNLIFSTGKKLGGF</sequence>
<evidence type="ECO:0000313" key="2">
    <source>
        <dbReference type="Proteomes" id="UP000192360"/>
    </source>
</evidence>
<name>A0A1W2BZY3_9FLAO</name>
<dbReference type="EMBL" id="FWXO01000005">
    <property type="protein sequence ID" value="SMC78567.1"/>
    <property type="molecule type" value="Genomic_DNA"/>
</dbReference>
<organism evidence="1 2">
    <name type="scientific">Cellulophaga tyrosinoxydans</name>
    <dbReference type="NCBI Taxonomy" id="504486"/>
    <lineage>
        <taxon>Bacteria</taxon>
        <taxon>Pseudomonadati</taxon>
        <taxon>Bacteroidota</taxon>
        <taxon>Flavobacteriia</taxon>
        <taxon>Flavobacteriales</taxon>
        <taxon>Flavobacteriaceae</taxon>
        <taxon>Cellulophaga</taxon>
    </lineage>
</organism>
<reference evidence="1 2" key="1">
    <citation type="submission" date="2017-04" db="EMBL/GenBank/DDBJ databases">
        <authorList>
            <person name="Afonso C.L."/>
            <person name="Miller P.J."/>
            <person name="Scott M.A."/>
            <person name="Spackman E."/>
            <person name="Goraichik I."/>
            <person name="Dimitrov K.M."/>
            <person name="Suarez D.L."/>
            <person name="Swayne D.E."/>
        </authorList>
    </citation>
    <scope>NUCLEOTIDE SEQUENCE [LARGE SCALE GENOMIC DNA]</scope>
    <source>
        <strain evidence="1 2">DSM 21164</strain>
    </source>
</reference>
<dbReference type="AlphaFoldDB" id="A0A1W2BZY3"/>
<protein>
    <submittedName>
        <fullName evidence="1">Uncharacterized protein</fullName>
    </submittedName>
</protein>
<accession>A0A1W2BZY3</accession>
<evidence type="ECO:0000313" key="1">
    <source>
        <dbReference type="EMBL" id="SMC78567.1"/>
    </source>
</evidence>
<dbReference type="Proteomes" id="UP000192360">
    <property type="component" value="Unassembled WGS sequence"/>
</dbReference>
<proteinExistence type="predicted"/>
<keyword evidence="2" id="KW-1185">Reference proteome</keyword>